<keyword evidence="1" id="KW-0418">Kinase</keyword>
<protein>
    <submittedName>
        <fullName evidence="1">L-seryl-tRNA(Sec) kinase, putative (PSTK)</fullName>
    </submittedName>
</protein>
<dbReference type="AlphaFoldDB" id="A0A1A8WUA5"/>
<dbReference type="PANTHER" id="PTHR20873:SF0">
    <property type="entry name" value="L-SERYL-TRNA(SEC) KINASE"/>
    <property type="match status" value="1"/>
</dbReference>
<dbReference type="GO" id="GO:0000049">
    <property type="term" value="F:tRNA binding"/>
    <property type="evidence" value="ECO:0007669"/>
    <property type="project" value="TreeGrafter"/>
</dbReference>
<gene>
    <name evidence="1" type="ORF">POVCU2_0095830</name>
</gene>
<dbReference type="PANTHER" id="PTHR20873">
    <property type="entry name" value="L-SERYL-TRNA(SEC) KINASE"/>
    <property type="match status" value="1"/>
</dbReference>
<keyword evidence="1" id="KW-0808">Transferase</keyword>
<sequence length="577" mass="68607">ATPSAGAISIDTPLPSRMNLVLLFYGSPCSGKDTLIKFLLKRRKHIFFFLYIKYKLTEDSPSCKHTEEKIFFIKLIKYYYKVKNECGKLFYRGGKQGVKISFSFLMHLVRHLYIYPRKCVTTQSVHTIWNLLEKKKKKKLQKNDSNMEKTVKTRNNHDGIKIKIMKKTPIRVNNNFEMFNIFYKQVAKWSRYFESFLRTHKMCIYSISMDAIEKQLGYLYHTFTTQKCSIYKRAQRGERYFYSFSRKYIVYEKEKKKMYMNVYFPVVRRLNIKDGKLILKFDKKKGKKKKNISEIQLKCWKIARKIAYTYCLRLMHKLKKRKQNHSSEKTKNVIIILNDTFHLPSMRKQFYVLSKRYHFRYVQTYLKCPLKICLLRNKKRKKFKLIPEETIIRNYAYHKKYGIWVNQGEKKKKSEIVNIVKGGKKWQAKVLSLQYNSFYKQKLADVLLFLHKQSRQFTNPWGERNTRIREKRKEKTQINRLDVTASCTTLPCVLNVMINHIVHKKLKEIPNDKKNVYAKKFHRTKLQILKVIPGLLTKFYAVTSATASALTVLKENEKRKIGRGGGGGAESVSPVEI</sequence>
<reference evidence="2" key="1">
    <citation type="submission" date="2016-05" db="EMBL/GenBank/DDBJ databases">
        <authorList>
            <person name="Naeem Raeece"/>
        </authorList>
    </citation>
    <scope>NUCLEOTIDE SEQUENCE [LARGE SCALE GENOMIC DNA]</scope>
</reference>
<organism evidence="1 2">
    <name type="scientific">Plasmodium ovale curtisi</name>
    <dbReference type="NCBI Taxonomy" id="864141"/>
    <lineage>
        <taxon>Eukaryota</taxon>
        <taxon>Sar</taxon>
        <taxon>Alveolata</taxon>
        <taxon>Apicomplexa</taxon>
        <taxon>Aconoidasida</taxon>
        <taxon>Haemosporida</taxon>
        <taxon>Plasmodiidae</taxon>
        <taxon>Plasmodium</taxon>
        <taxon>Plasmodium (Plasmodium)</taxon>
    </lineage>
</organism>
<proteinExistence type="predicted"/>
<dbReference type="EMBL" id="FLQU01002053">
    <property type="protein sequence ID" value="SBS95437.1"/>
    <property type="molecule type" value="Genomic_DNA"/>
</dbReference>
<evidence type="ECO:0000313" key="1">
    <source>
        <dbReference type="EMBL" id="SBS95437.1"/>
    </source>
</evidence>
<accession>A0A1A8WUA5</accession>
<dbReference type="InterPro" id="IPR027417">
    <property type="entry name" value="P-loop_NTPase"/>
</dbReference>
<dbReference type="Gene3D" id="3.40.50.300">
    <property type="entry name" value="P-loop containing nucleotide triphosphate hydrolases"/>
    <property type="match status" value="1"/>
</dbReference>
<dbReference type="GO" id="GO:0016301">
    <property type="term" value="F:kinase activity"/>
    <property type="evidence" value="ECO:0007669"/>
    <property type="project" value="UniProtKB-KW"/>
</dbReference>
<name>A0A1A8WUA5_PLAOA</name>
<evidence type="ECO:0000313" key="2">
    <source>
        <dbReference type="Proteomes" id="UP000078560"/>
    </source>
</evidence>
<dbReference type="InterPro" id="IPR052648">
    <property type="entry name" value="Ser-tRNA(Sec)_kinase"/>
</dbReference>
<feature type="non-terminal residue" evidence="1">
    <location>
        <position position="1"/>
    </location>
</feature>
<dbReference type="Proteomes" id="UP000078560">
    <property type="component" value="Unassembled WGS sequence"/>
</dbReference>